<proteinExistence type="predicted"/>
<keyword evidence="1" id="KW-1133">Transmembrane helix</keyword>
<gene>
    <name evidence="2" type="ORF">BC351_38410</name>
</gene>
<dbReference type="Proteomes" id="UP000190626">
    <property type="component" value="Unassembled WGS sequence"/>
</dbReference>
<keyword evidence="1" id="KW-0812">Transmembrane</keyword>
<comment type="caution">
    <text evidence="2">The sequence shown here is derived from an EMBL/GenBank/DDBJ whole genome shotgun (WGS) entry which is preliminary data.</text>
</comment>
<keyword evidence="1" id="KW-0472">Membrane</keyword>
<organism evidence="2 3">
    <name type="scientific">Paenibacillus ferrarius</name>
    <dbReference type="NCBI Taxonomy" id="1469647"/>
    <lineage>
        <taxon>Bacteria</taxon>
        <taxon>Bacillati</taxon>
        <taxon>Bacillota</taxon>
        <taxon>Bacilli</taxon>
        <taxon>Bacillales</taxon>
        <taxon>Paenibacillaceae</taxon>
        <taxon>Paenibacillus</taxon>
    </lineage>
</organism>
<evidence type="ECO:0000256" key="1">
    <source>
        <dbReference type="SAM" id="Phobius"/>
    </source>
</evidence>
<name>A0A1V4H9Z2_9BACL</name>
<evidence type="ECO:0000313" key="3">
    <source>
        <dbReference type="Proteomes" id="UP000190626"/>
    </source>
</evidence>
<dbReference type="STRING" id="1469647.BC351_38410"/>
<feature type="transmembrane region" description="Helical" evidence="1">
    <location>
        <begin position="21"/>
        <end position="38"/>
    </location>
</feature>
<dbReference type="RefSeq" id="WP_079419392.1">
    <property type="nucleotide sequence ID" value="NZ_MBTG01000046.1"/>
</dbReference>
<protein>
    <submittedName>
        <fullName evidence="2">Uncharacterized protein</fullName>
    </submittedName>
</protein>
<accession>A0A1V4H9Z2</accession>
<evidence type="ECO:0000313" key="2">
    <source>
        <dbReference type="EMBL" id="OPH48272.1"/>
    </source>
</evidence>
<dbReference type="EMBL" id="MBTG01000046">
    <property type="protein sequence ID" value="OPH48272.1"/>
    <property type="molecule type" value="Genomic_DNA"/>
</dbReference>
<sequence length="109" mass="12030">MLAFAIKSQSTISKHAFQIMIGAYLLGVVSLFFINSAQFSIDKLLPEIGGAAVMAGLLRVRDVYRTTRVVRSALKVAFGWSVITVIILFIGEETIGWLLENNIDRLAGW</sequence>
<keyword evidence="3" id="KW-1185">Reference proteome</keyword>
<dbReference type="AlphaFoldDB" id="A0A1V4H9Z2"/>
<reference evidence="3" key="1">
    <citation type="submission" date="2016-07" db="EMBL/GenBank/DDBJ databases">
        <authorList>
            <person name="Florea S."/>
            <person name="Webb J.S."/>
            <person name="Jaromczyk J."/>
            <person name="Schardl C.L."/>
        </authorList>
    </citation>
    <scope>NUCLEOTIDE SEQUENCE [LARGE SCALE GENOMIC DNA]</scope>
    <source>
        <strain evidence="3">CY1</strain>
    </source>
</reference>
<feature type="transmembrane region" description="Helical" evidence="1">
    <location>
        <begin position="72"/>
        <end position="91"/>
    </location>
</feature>